<evidence type="ECO:0000256" key="10">
    <source>
        <dbReference type="ARBA" id="ARBA00030781"/>
    </source>
</evidence>
<dbReference type="FunFam" id="3.90.1170.40:FF:000001">
    <property type="entry name" value="Molybdopterin synthase catalytic subunit MoaE"/>
    <property type="match status" value="1"/>
</dbReference>
<dbReference type="Gene3D" id="3.90.1170.40">
    <property type="entry name" value="Molybdopterin biosynthesis MoaE subunit"/>
    <property type="match status" value="1"/>
</dbReference>
<evidence type="ECO:0000256" key="8">
    <source>
        <dbReference type="ARBA" id="ARBA00029745"/>
    </source>
</evidence>
<evidence type="ECO:0000256" key="5">
    <source>
        <dbReference type="ARBA" id="ARBA00022679"/>
    </source>
</evidence>
<name>A0A640WCZ7_9GAMM</name>
<dbReference type="RefSeq" id="WP_149435676.1">
    <property type="nucleotide sequence ID" value="NZ_VTPX01000006.1"/>
</dbReference>
<gene>
    <name evidence="13" type="primary">moaE</name>
    <name evidence="13" type="ORF">F0A16_12185</name>
</gene>
<dbReference type="InterPro" id="IPR036563">
    <property type="entry name" value="MoaE_sf"/>
</dbReference>
<evidence type="ECO:0000313" key="13">
    <source>
        <dbReference type="EMBL" id="KAA0017826.1"/>
    </source>
</evidence>
<dbReference type="UniPathway" id="UPA00344"/>
<comment type="subunit">
    <text evidence="7">Heterotetramer of 2 MoaD subunits and 2 MoaE subunits. Also stable as homodimer. The enzyme changes between these two forms during catalysis.</text>
</comment>
<dbReference type="GO" id="GO:0006777">
    <property type="term" value="P:Mo-molybdopterin cofactor biosynthetic process"/>
    <property type="evidence" value="ECO:0007669"/>
    <property type="project" value="UniProtKB-KW"/>
</dbReference>
<dbReference type="PANTHER" id="PTHR23404">
    <property type="entry name" value="MOLYBDOPTERIN SYNTHASE RELATED"/>
    <property type="match status" value="1"/>
</dbReference>
<comment type="catalytic activity">
    <reaction evidence="12">
        <text>2 [molybdopterin-synthase sulfur-carrier protein]-C-terminal-Gly-aminoethanethioate + cyclic pyranopterin phosphate + H2O = molybdopterin + 2 [molybdopterin-synthase sulfur-carrier protein]-C-terminal Gly-Gly + 2 H(+)</text>
        <dbReference type="Rhea" id="RHEA:26333"/>
        <dbReference type="Rhea" id="RHEA-COMP:12202"/>
        <dbReference type="Rhea" id="RHEA-COMP:19907"/>
        <dbReference type="ChEBI" id="CHEBI:15377"/>
        <dbReference type="ChEBI" id="CHEBI:15378"/>
        <dbReference type="ChEBI" id="CHEBI:58698"/>
        <dbReference type="ChEBI" id="CHEBI:59648"/>
        <dbReference type="ChEBI" id="CHEBI:90778"/>
        <dbReference type="ChEBI" id="CHEBI:232372"/>
        <dbReference type="EC" id="2.8.1.12"/>
    </reaction>
</comment>
<dbReference type="GO" id="GO:0030366">
    <property type="term" value="F:molybdopterin synthase activity"/>
    <property type="evidence" value="ECO:0007669"/>
    <property type="project" value="UniProtKB-EC"/>
</dbReference>
<evidence type="ECO:0000256" key="9">
    <source>
        <dbReference type="ARBA" id="ARBA00030407"/>
    </source>
</evidence>
<keyword evidence="14" id="KW-1185">Reference proteome</keyword>
<comment type="pathway">
    <text evidence="1">Cofactor biosynthesis; molybdopterin biosynthesis.</text>
</comment>
<reference evidence="13 14" key="1">
    <citation type="submission" date="2019-08" db="EMBL/GenBank/DDBJ databases">
        <title>Bioinformatics analysis of the strain L3 and L5.</title>
        <authorList>
            <person name="Li X."/>
        </authorList>
    </citation>
    <scope>NUCLEOTIDE SEQUENCE [LARGE SCALE GENOMIC DNA]</scope>
    <source>
        <strain evidence="13 14">L3</strain>
    </source>
</reference>
<comment type="caution">
    <text evidence="13">The sequence shown here is derived from an EMBL/GenBank/DDBJ whole genome shotgun (WGS) entry which is preliminary data.</text>
</comment>
<evidence type="ECO:0000256" key="6">
    <source>
        <dbReference type="ARBA" id="ARBA00023150"/>
    </source>
</evidence>
<evidence type="ECO:0000256" key="7">
    <source>
        <dbReference type="ARBA" id="ARBA00026066"/>
    </source>
</evidence>
<evidence type="ECO:0000256" key="12">
    <source>
        <dbReference type="ARBA" id="ARBA00049878"/>
    </source>
</evidence>
<evidence type="ECO:0000256" key="1">
    <source>
        <dbReference type="ARBA" id="ARBA00005046"/>
    </source>
</evidence>
<dbReference type="InterPro" id="IPR003448">
    <property type="entry name" value="Mopterin_biosynth_MoaE"/>
</dbReference>
<dbReference type="Pfam" id="PF02391">
    <property type="entry name" value="MoaE"/>
    <property type="match status" value="1"/>
</dbReference>
<keyword evidence="6" id="KW-0501">Molybdenum cofactor biosynthesis</keyword>
<comment type="similarity">
    <text evidence="2">Belongs to the MoaE family.</text>
</comment>
<dbReference type="EMBL" id="VTPX01000006">
    <property type="protein sequence ID" value="KAA0017826.1"/>
    <property type="molecule type" value="Genomic_DNA"/>
</dbReference>
<dbReference type="Proteomes" id="UP000466024">
    <property type="component" value="Unassembled WGS sequence"/>
</dbReference>
<evidence type="ECO:0000256" key="2">
    <source>
        <dbReference type="ARBA" id="ARBA00005426"/>
    </source>
</evidence>
<dbReference type="AlphaFoldDB" id="A0A640WCZ7"/>
<dbReference type="NCBIfam" id="NF007959">
    <property type="entry name" value="PRK10678.1"/>
    <property type="match status" value="1"/>
</dbReference>
<proteinExistence type="inferred from homology"/>
<dbReference type="SUPFAM" id="SSF54690">
    <property type="entry name" value="Molybdopterin synthase subunit MoaE"/>
    <property type="match status" value="1"/>
</dbReference>
<dbReference type="EC" id="2.8.1.12" evidence="3"/>
<sequence length="153" mass="17249">MKIAISVQKATFDTEAEQRRLTAGRLDVGAVVSFTGRVRDANERPGVTALTLEHFPGMTEKLLHEIALEAGERWTLQAVTIIHRVGRLDPGDAIVLVMTASAHRHAAFEACDFIMDYLKTRAPFWKKEHTDNGSYWVSERRSDLEAANRWELS</sequence>
<accession>A0A640WCZ7</accession>
<evidence type="ECO:0000256" key="11">
    <source>
        <dbReference type="ARBA" id="ARBA00032474"/>
    </source>
</evidence>
<dbReference type="CDD" id="cd00756">
    <property type="entry name" value="MoaE"/>
    <property type="match status" value="1"/>
</dbReference>
<evidence type="ECO:0000256" key="3">
    <source>
        <dbReference type="ARBA" id="ARBA00011950"/>
    </source>
</evidence>
<keyword evidence="5 13" id="KW-0808">Transferase</keyword>
<evidence type="ECO:0000256" key="4">
    <source>
        <dbReference type="ARBA" id="ARBA00013858"/>
    </source>
</evidence>
<evidence type="ECO:0000313" key="14">
    <source>
        <dbReference type="Proteomes" id="UP000466024"/>
    </source>
</evidence>
<organism evidence="13 14">
    <name type="scientific">Salinicola corii</name>
    <dbReference type="NCBI Taxonomy" id="2606937"/>
    <lineage>
        <taxon>Bacteria</taxon>
        <taxon>Pseudomonadati</taxon>
        <taxon>Pseudomonadota</taxon>
        <taxon>Gammaproteobacteria</taxon>
        <taxon>Oceanospirillales</taxon>
        <taxon>Halomonadaceae</taxon>
        <taxon>Salinicola</taxon>
    </lineage>
</organism>
<protein>
    <recommendedName>
        <fullName evidence="4">Molybdopterin synthase catalytic subunit</fullName>
        <ecNumber evidence="3">2.8.1.12</ecNumber>
    </recommendedName>
    <alternativeName>
        <fullName evidence="10">MPT synthase subunit 2</fullName>
    </alternativeName>
    <alternativeName>
        <fullName evidence="8">Molybdenum cofactor biosynthesis protein E</fullName>
    </alternativeName>
    <alternativeName>
        <fullName evidence="9">Molybdopterin-converting factor large subunit</fullName>
    </alternativeName>
    <alternativeName>
        <fullName evidence="11">Molybdopterin-converting factor subunit 2</fullName>
    </alternativeName>
</protein>